<proteinExistence type="predicted"/>
<name>A0ABQ9GJ48_9NEOP</name>
<reference evidence="1 2" key="1">
    <citation type="submission" date="2023-02" db="EMBL/GenBank/DDBJ databases">
        <title>LHISI_Scaffold_Assembly.</title>
        <authorList>
            <person name="Stuart O.P."/>
            <person name="Cleave R."/>
            <person name="Magrath M.J.L."/>
            <person name="Mikheyev A.S."/>
        </authorList>
    </citation>
    <scope>NUCLEOTIDE SEQUENCE [LARGE SCALE GENOMIC DNA]</scope>
    <source>
        <strain evidence="1">Daus_M_001</strain>
        <tissue evidence="1">Leg muscle</tissue>
    </source>
</reference>
<protein>
    <submittedName>
        <fullName evidence="1">Uncharacterized protein</fullName>
    </submittedName>
</protein>
<keyword evidence="2" id="KW-1185">Reference proteome</keyword>
<comment type="caution">
    <text evidence="1">The sequence shown here is derived from an EMBL/GenBank/DDBJ whole genome shotgun (WGS) entry which is preliminary data.</text>
</comment>
<dbReference type="EMBL" id="JARBHB010000011">
    <property type="protein sequence ID" value="KAJ8872054.1"/>
    <property type="molecule type" value="Genomic_DNA"/>
</dbReference>
<sequence>MPSRLGADAEQVNAQRRRDASFPLMWVYPFSDWLRKVLGNGVISVYLLRSAKLFREQMTGYGGRASQTYRVEHQGLIQEEESDISPALGRTFSKHITSALYPFHDIFNGCRLPRTRHILSAIGSEACRAGLINCHPIAKRFANHTQMIAISSWKGPRGVVVRLLASHLGKLGSIPGQIASRFAHVAIVPDDAAGRRVFSGSPVPPALAFRRYSILISIHHHRLSRPRYSCHWMIVPRYNAKQPAQKRL</sequence>
<organism evidence="1 2">
    <name type="scientific">Dryococelus australis</name>
    <dbReference type="NCBI Taxonomy" id="614101"/>
    <lineage>
        <taxon>Eukaryota</taxon>
        <taxon>Metazoa</taxon>
        <taxon>Ecdysozoa</taxon>
        <taxon>Arthropoda</taxon>
        <taxon>Hexapoda</taxon>
        <taxon>Insecta</taxon>
        <taxon>Pterygota</taxon>
        <taxon>Neoptera</taxon>
        <taxon>Polyneoptera</taxon>
        <taxon>Phasmatodea</taxon>
        <taxon>Verophasmatodea</taxon>
        <taxon>Anareolatae</taxon>
        <taxon>Phasmatidae</taxon>
        <taxon>Eurycanthinae</taxon>
        <taxon>Dryococelus</taxon>
    </lineage>
</organism>
<evidence type="ECO:0000313" key="2">
    <source>
        <dbReference type="Proteomes" id="UP001159363"/>
    </source>
</evidence>
<evidence type="ECO:0000313" key="1">
    <source>
        <dbReference type="EMBL" id="KAJ8872054.1"/>
    </source>
</evidence>
<gene>
    <name evidence="1" type="ORF">PR048_025655</name>
</gene>
<dbReference type="Proteomes" id="UP001159363">
    <property type="component" value="Chromosome 10"/>
</dbReference>
<accession>A0ABQ9GJ48</accession>